<dbReference type="EMBL" id="PGCI01000811">
    <property type="protein sequence ID" value="PLW14899.1"/>
    <property type="molecule type" value="Genomic_DNA"/>
</dbReference>
<evidence type="ECO:0000313" key="2">
    <source>
        <dbReference type="EMBL" id="PLW14899.1"/>
    </source>
</evidence>
<organism evidence="2 3">
    <name type="scientific">Puccinia coronata f. sp. avenae</name>
    <dbReference type="NCBI Taxonomy" id="200324"/>
    <lineage>
        <taxon>Eukaryota</taxon>
        <taxon>Fungi</taxon>
        <taxon>Dikarya</taxon>
        <taxon>Basidiomycota</taxon>
        <taxon>Pucciniomycotina</taxon>
        <taxon>Pucciniomycetes</taxon>
        <taxon>Pucciniales</taxon>
        <taxon>Pucciniaceae</taxon>
        <taxon>Puccinia</taxon>
    </lineage>
</organism>
<feature type="region of interest" description="Disordered" evidence="1">
    <location>
        <begin position="69"/>
        <end position="88"/>
    </location>
</feature>
<comment type="caution">
    <text evidence="2">The sequence shown here is derived from an EMBL/GenBank/DDBJ whole genome shotgun (WGS) entry which is preliminary data.</text>
</comment>
<accession>A0A2N5SNS5</accession>
<name>A0A2N5SNS5_9BASI</name>
<proteinExistence type="predicted"/>
<protein>
    <submittedName>
        <fullName evidence="2">Uncharacterized protein</fullName>
    </submittedName>
</protein>
<feature type="compositionally biased region" description="Polar residues" evidence="1">
    <location>
        <begin position="76"/>
        <end position="86"/>
    </location>
</feature>
<feature type="region of interest" description="Disordered" evidence="1">
    <location>
        <begin position="24"/>
        <end position="61"/>
    </location>
</feature>
<evidence type="ECO:0000313" key="3">
    <source>
        <dbReference type="Proteomes" id="UP000235392"/>
    </source>
</evidence>
<dbReference type="Proteomes" id="UP000235392">
    <property type="component" value="Unassembled WGS sequence"/>
</dbReference>
<evidence type="ECO:0000256" key="1">
    <source>
        <dbReference type="SAM" id="MobiDB-lite"/>
    </source>
</evidence>
<reference evidence="2 3" key="1">
    <citation type="submission" date="2017-11" db="EMBL/GenBank/DDBJ databases">
        <title>De novo assembly and phasing of dikaryotic genomes from two isolates of Puccinia coronata f. sp. avenae, the causal agent of oat crown rust.</title>
        <authorList>
            <person name="Miller M.E."/>
            <person name="Zhang Y."/>
            <person name="Omidvar V."/>
            <person name="Sperschneider J."/>
            <person name="Schwessinger B."/>
            <person name="Raley C."/>
            <person name="Palmer J.M."/>
            <person name="Garnica D."/>
            <person name="Upadhyaya N."/>
            <person name="Rathjen J."/>
            <person name="Taylor J.M."/>
            <person name="Park R.F."/>
            <person name="Dodds P.N."/>
            <person name="Hirsch C.D."/>
            <person name="Kianian S.F."/>
            <person name="Figueroa M."/>
        </authorList>
    </citation>
    <scope>NUCLEOTIDE SEQUENCE [LARGE SCALE GENOMIC DNA]</scope>
    <source>
        <strain evidence="2">12SD80</strain>
    </source>
</reference>
<dbReference type="AlphaFoldDB" id="A0A2N5SNS5"/>
<sequence length="252" mass="27550">MSNAVSSSVRLKAIRASLDFDRSSRFRRRVATSSTADGTGPIQSSNKKKTASGSTAMEVHQEKLCSSRAVNEAKGTPNSPEPSNGSVPAIGLTQVQALLRHYERRAKHIYRGDSDVGVHVECGSGAGGERAFDRHLPDWCWVVRAPRERRADARQQRTTTARASSTGGIFKKVVKHNPRSLDLSTITHHPARSTMYHQSRPNLTSASNLPIIPLPLSPESSTLSFHHHEPSPSTPSRATISSIKPLRRLLLL</sequence>
<feature type="compositionally biased region" description="Polar residues" evidence="1">
    <location>
        <begin position="41"/>
        <end position="55"/>
    </location>
</feature>
<feature type="region of interest" description="Disordered" evidence="1">
    <location>
        <begin position="220"/>
        <end position="239"/>
    </location>
</feature>
<gene>
    <name evidence="2" type="ORF">PCASD_19314</name>
</gene>